<evidence type="ECO:0000256" key="8">
    <source>
        <dbReference type="ARBA" id="ARBA00023180"/>
    </source>
</evidence>
<dbReference type="InterPro" id="IPR020846">
    <property type="entry name" value="MFS_dom"/>
</dbReference>
<accession>A0A8K0CJ92</accession>
<dbReference type="GO" id="GO:0005886">
    <property type="term" value="C:plasma membrane"/>
    <property type="evidence" value="ECO:0007669"/>
    <property type="project" value="UniProtKB-SubCell"/>
</dbReference>
<evidence type="ECO:0000256" key="2">
    <source>
        <dbReference type="ARBA" id="ARBA00022448"/>
    </source>
</evidence>
<feature type="transmembrane region" description="Helical" evidence="10">
    <location>
        <begin position="57"/>
        <end position="76"/>
    </location>
</feature>
<feature type="transmembrane region" description="Helical" evidence="10">
    <location>
        <begin position="357"/>
        <end position="377"/>
    </location>
</feature>
<dbReference type="Pfam" id="PF00083">
    <property type="entry name" value="Sugar_tr"/>
    <property type="match status" value="1"/>
</dbReference>
<evidence type="ECO:0000313" key="13">
    <source>
        <dbReference type="Proteomes" id="UP000801492"/>
    </source>
</evidence>
<dbReference type="Gene3D" id="1.20.1250.20">
    <property type="entry name" value="MFS general substrate transporter like domains"/>
    <property type="match status" value="1"/>
</dbReference>
<evidence type="ECO:0000313" key="12">
    <source>
        <dbReference type="EMBL" id="KAF2884962.1"/>
    </source>
</evidence>
<keyword evidence="3" id="KW-1003">Cell membrane</keyword>
<evidence type="ECO:0000256" key="3">
    <source>
        <dbReference type="ARBA" id="ARBA00022475"/>
    </source>
</evidence>
<comment type="subcellular location">
    <subcellularLocation>
        <location evidence="1">Cell membrane</location>
        <topology evidence="1">Multi-pass membrane protein</topology>
    </subcellularLocation>
</comment>
<protein>
    <recommendedName>
        <fullName evidence="11">Major facilitator superfamily (MFS) profile domain-containing protein</fullName>
    </recommendedName>
</protein>
<feature type="transmembrane region" description="Helical" evidence="10">
    <location>
        <begin position="114"/>
        <end position="134"/>
    </location>
</feature>
<keyword evidence="9" id="KW-0175">Coiled coil</keyword>
<dbReference type="PANTHER" id="PTHR48021">
    <property type="match status" value="1"/>
</dbReference>
<keyword evidence="13" id="KW-1185">Reference proteome</keyword>
<feature type="transmembrane region" description="Helical" evidence="10">
    <location>
        <begin position="33"/>
        <end position="50"/>
    </location>
</feature>
<dbReference type="PROSITE" id="PS50850">
    <property type="entry name" value="MFS"/>
    <property type="match status" value="1"/>
</dbReference>
<sequence>MQYGWTAPAVPLLQSNNTPVAIQDSDIIWLENTYMYSAFIGLPFTIFCCNKFGGKKAILISSLQNLIAWILTAFAINLEMIYVARFISGFASNFMYISAPMYIGEIADEKIRGFLGSFIFVKLQLGIIVIYAVAPFVSLMASSLVGALFLIVHLITFPFMPESPYYLLLEGKIDEARKSLQRLRARNNVEEEFKEILMAVERQKEERGKIIDLFIVESNRKALLIMSVLNAAQQFSCVAVMAMNIHIILGDAASVLSPSIVAIIFAVIMLTATIVSACLVDKIGRRILLSSSSLLTGLSILILASYFAAKNSGMDISSCTWIPVFAMIMYAASFKYGLGMVPIVMTGELFPTSVKGMGMTFADGIYIIFSTISLYMYQYLSEYFGMHMPFFIFGCSGLLTTLFVIFYIPETKGKTLEEIQIMLKKIES</sequence>
<dbReference type="InterPro" id="IPR003663">
    <property type="entry name" value="Sugar/inositol_transpt"/>
</dbReference>
<dbReference type="PRINTS" id="PR00171">
    <property type="entry name" value="SUGRTRNSPORT"/>
</dbReference>
<keyword evidence="8" id="KW-0325">Glycoprotein</keyword>
<feature type="transmembrane region" description="Helical" evidence="10">
    <location>
        <begin position="389"/>
        <end position="408"/>
    </location>
</feature>
<dbReference type="OrthoDB" id="6133115at2759"/>
<keyword evidence="5 10" id="KW-0812">Transmembrane</keyword>
<dbReference type="GO" id="GO:0022857">
    <property type="term" value="F:transmembrane transporter activity"/>
    <property type="evidence" value="ECO:0007669"/>
    <property type="project" value="InterPro"/>
</dbReference>
<keyword evidence="6 10" id="KW-1133">Transmembrane helix</keyword>
<dbReference type="InterPro" id="IPR005829">
    <property type="entry name" value="Sugar_transporter_CS"/>
</dbReference>
<evidence type="ECO:0000256" key="7">
    <source>
        <dbReference type="ARBA" id="ARBA00023136"/>
    </source>
</evidence>
<dbReference type="PANTHER" id="PTHR48021:SF46">
    <property type="entry name" value="MAJOR FACILITATOR SUPERFAMILY (MFS) PROFILE DOMAIN-CONTAINING PROTEIN"/>
    <property type="match status" value="1"/>
</dbReference>
<feature type="transmembrane region" description="Helical" evidence="10">
    <location>
        <begin position="287"/>
        <end position="309"/>
    </location>
</feature>
<dbReference type="PROSITE" id="PS00216">
    <property type="entry name" value="SUGAR_TRANSPORT_1"/>
    <property type="match status" value="1"/>
</dbReference>
<dbReference type="InterPro" id="IPR036259">
    <property type="entry name" value="MFS_trans_sf"/>
</dbReference>
<dbReference type="InterPro" id="IPR005828">
    <property type="entry name" value="MFS_sugar_transport-like"/>
</dbReference>
<dbReference type="Proteomes" id="UP000801492">
    <property type="component" value="Unassembled WGS sequence"/>
</dbReference>
<keyword evidence="7 10" id="KW-0472">Membrane</keyword>
<evidence type="ECO:0000256" key="9">
    <source>
        <dbReference type="SAM" id="Coils"/>
    </source>
</evidence>
<feature type="transmembrane region" description="Helical" evidence="10">
    <location>
        <begin position="82"/>
        <end position="102"/>
    </location>
</feature>
<feature type="domain" description="Major facilitator superfamily (MFS) profile" evidence="11">
    <location>
        <begin position="1"/>
        <end position="412"/>
    </location>
</feature>
<evidence type="ECO:0000256" key="1">
    <source>
        <dbReference type="ARBA" id="ARBA00004651"/>
    </source>
</evidence>
<evidence type="ECO:0000259" key="11">
    <source>
        <dbReference type="PROSITE" id="PS50850"/>
    </source>
</evidence>
<keyword evidence="4" id="KW-0762">Sugar transport</keyword>
<dbReference type="AlphaFoldDB" id="A0A8K0CJ92"/>
<feature type="transmembrane region" description="Helical" evidence="10">
    <location>
        <begin position="255"/>
        <end position="280"/>
    </location>
</feature>
<feature type="transmembrane region" description="Helical" evidence="10">
    <location>
        <begin position="223"/>
        <end position="249"/>
    </location>
</feature>
<feature type="transmembrane region" description="Helical" evidence="10">
    <location>
        <begin position="321"/>
        <end position="345"/>
    </location>
</feature>
<organism evidence="12 13">
    <name type="scientific">Ignelater luminosus</name>
    <name type="common">Cucubano</name>
    <name type="synonym">Pyrophorus luminosus</name>
    <dbReference type="NCBI Taxonomy" id="2038154"/>
    <lineage>
        <taxon>Eukaryota</taxon>
        <taxon>Metazoa</taxon>
        <taxon>Ecdysozoa</taxon>
        <taxon>Arthropoda</taxon>
        <taxon>Hexapoda</taxon>
        <taxon>Insecta</taxon>
        <taxon>Pterygota</taxon>
        <taxon>Neoptera</taxon>
        <taxon>Endopterygota</taxon>
        <taxon>Coleoptera</taxon>
        <taxon>Polyphaga</taxon>
        <taxon>Elateriformia</taxon>
        <taxon>Elateroidea</taxon>
        <taxon>Elateridae</taxon>
        <taxon>Agrypninae</taxon>
        <taxon>Pyrophorini</taxon>
        <taxon>Ignelater</taxon>
    </lineage>
</organism>
<evidence type="ECO:0000256" key="4">
    <source>
        <dbReference type="ARBA" id="ARBA00022597"/>
    </source>
</evidence>
<feature type="transmembrane region" description="Helical" evidence="10">
    <location>
        <begin position="140"/>
        <end position="160"/>
    </location>
</feature>
<keyword evidence="2" id="KW-0813">Transport</keyword>
<name>A0A8K0CJ92_IGNLU</name>
<dbReference type="SUPFAM" id="SSF103473">
    <property type="entry name" value="MFS general substrate transporter"/>
    <property type="match status" value="1"/>
</dbReference>
<reference evidence="12" key="1">
    <citation type="submission" date="2019-08" db="EMBL/GenBank/DDBJ databases">
        <title>The genome of the North American firefly Photinus pyralis.</title>
        <authorList>
            <consortium name="Photinus pyralis genome working group"/>
            <person name="Fallon T.R."/>
            <person name="Sander Lower S.E."/>
            <person name="Weng J.-K."/>
        </authorList>
    </citation>
    <scope>NUCLEOTIDE SEQUENCE</scope>
    <source>
        <strain evidence="12">TRF0915ILg1</strain>
        <tissue evidence="12">Whole body</tissue>
    </source>
</reference>
<comment type="caution">
    <text evidence="12">The sequence shown here is derived from an EMBL/GenBank/DDBJ whole genome shotgun (WGS) entry which is preliminary data.</text>
</comment>
<evidence type="ECO:0000256" key="6">
    <source>
        <dbReference type="ARBA" id="ARBA00022989"/>
    </source>
</evidence>
<evidence type="ECO:0000256" key="10">
    <source>
        <dbReference type="SAM" id="Phobius"/>
    </source>
</evidence>
<evidence type="ECO:0000256" key="5">
    <source>
        <dbReference type="ARBA" id="ARBA00022692"/>
    </source>
</evidence>
<feature type="coiled-coil region" evidence="9">
    <location>
        <begin position="166"/>
        <end position="206"/>
    </location>
</feature>
<proteinExistence type="predicted"/>
<dbReference type="InterPro" id="IPR050549">
    <property type="entry name" value="MFS_Trehalose_Transporter"/>
</dbReference>
<gene>
    <name evidence="12" type="ORF">ILUMI_21239</name>
</gene>
<dbReference type="FunFam" id="1.20.1250.20:FF:000218">
    <property type="entry name" value="facilitated trehalose transporter Tret1"/>
    <property type="match status" value="1"/>
</dbReference>
<dbReference type="EMBL" id="VTPC01090045">
    <property type="protein sequence ID" value="KAF2884962.1"/>
    <property type="molecule type" value="Genomic_DNA"/>
</dbReference>